<reference evidence="2 3" key="1">
    <citation type="submission" date="2019-07" db="EMBL/GenBank/DDBJ databases">
        <title>Whole genome shotgun sequence of Pseudonocardia sulfidoxydans NBRC 16205.</title>
        <authorList>
            <person name="Hosoyama A."/>
            <person name="Uohara A."/>
            <person name="Ohji S."/>
            <person name="Ichikawa N."/>
        </authorList>
    </citation>
    <scope>NUCLEOTIDE SEQUENCE [LARGE SCALE GENOMIC DNA]</scope>
    <source>
        <strain evidence="2 3">NBRC 16205</strain>
    </source>
</reference>
<organism evidence="2 3">
    <name type="scientific">Pseudonocardia sulfidoxydans NBRC 16205</name>
    <dbReference type="NCBI Taxonomy" id="1223511"/>
    <lineage>
        <taxon>Bacteria</taxon>
        <taxon>Bacillati</taxon>
        <taxon>Actinomycetota</taxon>
        <taxon>Actinomycetes</taxon>
        <taxon>Pseudonocardiales</taxon>
        <taxon>Pseudonocardiaceae</taxon>
        <taxon>Pseudonocardia</taxon>
    </lineage>
</organism>
<name>A0A511DP26_9PSEU</name>
<feature type="region of interest" description="Disordered" evidence="1">
    <location>
        <begin position="1"/>
        <end position="45"/>
    </location>
</feature>
<proteinExistence type="predicted"/>
<evidence type="ECO:0000313" key="3">
    <source>
        <dbReference type="Proteomes" id="UP000321685"/>
    </source>
</evidence>
<evidence type="ECO:0000256" key="1">
    <source>
        <dbReference type="SAM" id="MobiDB-lite"/>
    </source>
</evidence>
<dbReference type="Proteomes" id="UP000321685">
    <property type="component" value="Unassembled WGS sequence"/>
</dbReference>
<accession>A0A511DP26</accession>
<gene>
    <name evidence="2" type="ORF">PSU4_55090</name>
</gene>
<protein>
    <submittedName>
        <fullName evidence="2">Uncharacterized protein</fullName>
    </submittedName>
</protein>
<comment type="caution">
    <text evidence="2">The sequence shown here is derived from an EMBL/GenBank/DDBJ whole genome shotgun (WGS) entry which is preliminary data.</text>
</comment>
<dbReference type="EMBL" id="BJVJ01000097">
    <property type="protein sequence ID" value="GEL26555.1"/>
    <property type="molecule type" value="Genomic_DNA"/>
</dbReference>
<evidence type="ECO:0000313" key="2">
    <source>
        <dbReference type="EMBL" id="GEL26555.1"/>
    </source>
</evidence>
<sequence length="202" mass="21789">MQGERRPQNSRGADEMHAAAMGDLDRRHAHPHDCTPSRHEDDDRVRRARRGVALGRLNDTGAVSAVPVGHIRSKMARTARLPIYCAAVDVDIDGLRVGLNASAAGMSINRENVLKVGAVLLAEADRLDAVIGDVVGVKAGRCGGDPVSGDAAEAFTERAHLLIEVYRGYVSDLRRHAASLKESARGYGYADEEIRAVFEVSR</sequence>
<dbReference type="AlphaFoldDB" id="A0A511DP26"/>
<keyword evidence="3" id="KW-1185">Reference proteome</keyword>